<evidence type="ECO:0000256" key="1">
    <source>
        <dbReference type="SAM" id="MobiDB-lite"/>
    </source>
</evidence>
<dbReference type="HOGENOM" id="CLU_883049_0_0_1"/>
<gene>
    <name evidence="3" type="ORF">NERG_01035</name>
</gene>
<feature type="signal peptide" evidence="2">
    <location>
        <begin position="1"/>
        <end position="18"/>
    </location>
</feature>
<proteinExistence type="predicted"/>
<dbReference type="Proteomes" id="UP000005622">
    <property type="component" value="Unassembled WGS sequence"/>
</dbReference>
<organism evidence="3">
    <name type="scientific">Nematocida ausubeli (strain ATCC PRA-371 / ERTm2)</name>
    <name type="common">Nematode killer fungus</name>
    <dbReference type="NCBI Taxonomy" id="1913371"/>
    <lineage>
        <taxon>Eukaryota</taxon>
        <taxon>Fungi</taxon>
        <taxon>Fungi incertae sedis</taxon>
        <taxon>Microsporidia</taxon>
        <taxon>Nematocida</taxon>
    </lineage>
</organism>
<feature type="region of interest" description="Disordered" evidence="1">
    <location>
        <begin position="227"/>
        <end position="248"/>
    </location>
</feature>
<accession>H8ZBT6</accession>
<keyword evidence="2" id="KW-0732">Signal</keyword>
<reference evidence="3" key="1">
    <citation type="submission" date="2011-03" db="EMBL/GenBank/DDBJ databases">
        <title>The Genome Sequence of Nematocida sp1 strain ERTm2.</title>
        <authorList>
            <consortium name="The Broad Institute Genome Sequencing Platform"/>
            <consortium name="The Broad Institute Genome Sequencing Center for Infectious Disease"/>
            <person name="Cuomo C."/>
            <person name="Troemel E."/>
            <person name="Young S.K."/>
            <person name="Zeng Q."/>
            <person name="Gargeya S."/>
            <person name="Fitzgerald M."/>
            <person name="Haas B."/>
            <person name="Abouelleil A."/>
            <person name="Alvarado L."/>
            <person name="Arachchi H.M."/>
            <person name="Berlin A."/>
            <person name="Brown A."/>
            <person name="Chapman S.B."/>
            <person name="Chen Z."/>
            <person name="Dunbar C."/>
            <person name="Freedman E."/>
            <person name="Gearin G."/>
            <person name="Gellesch M."/>
            <person name="Goldberg J."/>
            <person name="Griggs A."/>
            <person name="Gujja S."/>
            <person name="Heilman E.R."/>
            <person name="Heiman D."/>
            <person name="Howarth C."/>
            <person name="Larson L."/>
            <person name="Lui A."/>
            <person name="MacDonald P.J.P."/>
            <person name="Mehta T."/>
            <person name="Montmayeur A."/>
            <person name="Murphy C."/>
            <person name="Neiman D."/>
            <person name="Pearson M."/>
            <person name="Priest M."/>
            <person name="Roberts A."/>
            <person name="Saif S."/>
            <person name="Shea T."/>
            <person name="Shenoy N."/>
            <person name="Sisk P."/>
            <person name="Stolte C."/>
            <person name="Sykes S."/>
            <person name="White J."/>
            <person name="Yandava C."/>
            <person name="Wortman J."/>
            <person name="Nusbaum C."/>
            <person name="Birren B."/>
        </authorList>
    </citation>
    <scope>NUCLEOTIDE SEQUENCE</scope>
    <source>
        <strain evidence="3">ERTm2</strain>
    </source>
</reference>
<dbReference type="EMBL" id="JH604634">
    <property type="protein sequence ID" value="EHY66339.1"/>
    <property type="molecule type" value="Genomic_DNA"/>
</dbReference>
<feature type="region of interest" description="Disordered" evidence="1">
    <location>
        <begin position="293"/>
        <end position="320"/>
    </location>
</feature>
<name>H8ZBT6_NEMA1</name>
<evidence type="ECO:0000313" key="3">
    <source>
        <dbReference type="EMBL" id="EHY66339.1"/>
    </source>
</evidence>
<sequence length="320" mass="35748">MTIQKICQLTAILTFTLASVMGNTRIAFAANSPGYLYNMGSHVFLRWSRSPYDKYMWVKGTKAANKAGLFKIQKAKYHSATYSLIMSADSRVINAAKKKNTQNIDFPFYGTPSIGLIGEAPYVHIGMTTDTSDPNSWFSFSPPQTKKNFFKIYLKNKCLTVEGSGYAKLDDCVVAPAEKHAQQLFKWFAENEHVVITKKTIRQAKLEKLPSPPKKVKAYTPDSRLFYDKNKKKNSQSPDKKYAVNHPAPISNSEVPAAVVAINNNSVVEIAKKPAGYYDEPDNDTIEEKRRKLLNADEASSNAKVARKGTITDELMPPGF</sequence>
<dbReference type="AlphaFoldDB" id="H8ZBT6"/>
<evidence type="ECO:0000256" key="2">
    <source>
        <dbReference type="SAM" id="SignalP"/>
    </source>
</evidence>
<feature type="chain" id="PRO_5003617809" evidence="2">
    <location>
        <begin position="19"/>
        <end position="320"/>
    </location>
</feature>
<protein>
    <submittedName>
        <fullName evidence="3">Uncharacterized protein</fullName>
    </submittedName>
</protein>